<dbReference type="AlphaFoldDB" id="A0A8H5LE31"/>
<reference evidence="1 2" key="1">
    <citation type="submission" date="2020-05" db="EMBL/GenBank/DDBJ databases">
        <title>Identification and distribution of gene clusters putatively required for synthesis of sphingolipid metabolism inhibitors in phylogenetically diverse species of the filamentous fungus Fusarium.</title>
        <authorList>
            <person name="Kim H.-S."/>
            <person name="Busman M."/>
            <person name="Brown D.W."/>
            <person name="Divon H."/>
            <person name="Uhlig S."/>
            <person name="Proctor R.H."/>
        </authorList>
    </citation>
    <scope>NUCLEOTIDE SEQUENCE [LARGE SCALE GENOMIC DNA]</scope>
    <source>
        <strain evidence="1 2">NRRL 36939</strain>
    </source>
</reference>
<comment type="caution">
    <text evidence="1">The sequence shown here is derived from an EMBL/GenBank/DDBJ whole genome shotgun (WGS) entry which is preliminary data.</text>
</comment>
<sequence>MTFRNLNQTWRDVIFKQYDADYQADVPFPITYLIFAPDWNSQDLLFTIPNKITLKTLKDAIRDFYRSAKSSEPIYNGEHLSVRPRKPLSTLPAQTEIQHDACSAWDFEVWPDSGCDTSPPSGHESGDGFRDCTKVPASHKSFEISNMGGLKLYLYSSEEECDNDEWEQNYDAAFEGLCIPPQFIWDYYVIST</sequence>
<proteinExistence type="predicted"/>
<accession>A0A8H5LE31</accession>
<evidence type="ECO:0000313" key="1">
    <source>
        <dbReference type="EMBL" id="KAF5589547.1"/>
    </source>
</evidence>
<keyword evidence="2" id="KW-1185">Reference proteome</keyword>
<dbReference type="OrthoDB" id="4467949at2759"/>
<name>A0A8H5LE31_9HYPO</name>
<dbReference type="EMBL" id="JAAOAS010000153">
    <property type="protein sequence ID" value="KAF5589547.1"/>
    <property type="molecule type" value="Genomic_DNA"/>
</dbReference>
<protein>
    <submittedName>
        <fullName evidence="1">Uncharacterized protein</fullName>
    </submittedName>
</protein>
<evidence type="ECO:0000313" key="2">
    <source>
        <dbReference type="Proteomes" id="UP000546213"/>
    </source>
</evidence>
<organism evidence="1 2">
    <name type="scientific">Fusarium pseudocircinatum</name>
    <dbReference type="NCBI Taxonomy" id="56676"/>
    <lineage>
        <taxon>Eukaryota</taxon>
        <taxon>Fungi</taxon>
        <taxon>Dikarya</taxon>
        <taxon>Ascomycota</taxon>
        <taxon>Pezizomycotina</taxon>
        <taxon>Sordariomycetes</taxon>
        <taxon>Hypocreomycetidae</taxon>
        <taxon>Hypocreales</taxon>
        <taxon>Nectriaceae</taxon>
        <taxon>Fusarium</taxon>
        <taxon>Fusarium fujikuroi species complex</taxon>
    </lineage>
</organism>
<gene>
    <name evidence="1" type="ORF">FPCIR_6750</name>
</gene>
<dbReference type="Proteomes" id="UP000546213">
    <property type="component" value="Unassembled WGS sequence"/>
</dbReference>